<dbReference type="GO" id="GO:0071949">
    <property type="term" value="F:FAD binding"/>
    <property type="evidence" value="ECO:0007669"/>
    <property type="project" value="TreeGrafter"/>
</dbReference>
<accession>A0A0R2D210</accession>
<dbReference type="InterPro" id="IPR029041">
    <property type="entry name" value="FAD-linked_oxidoreductase-like"/>
</dbReference>
<evidence type="ECO:0000256" key="3">
    <source>
        <dbReference type="ARBA" id="ARBA00006743"/>
    </source>
</evidence>
<organism evidence="9 10">
    <name type="scientific">Lentilactobacillus senioris DSM 24302 = JCM 17472</name>
    <dbReference type="NCBI Taxonomy" id="1423802"/>
    <lineage>
        <taxon>Bacteria</taxon>
        <taxon>Bacillati</taxon>
        <taxon>Bacillota</taxon>
        <taxon>Bacilli</taxon>
        <taxon>Lactobacillales</taxon>
        <taxon>Lactobacillaceae</taxon>
        <taxon>Lentilactobacillus</taxon>
    </lineage>
</organism>
<protein>
    <recommendedName>
        <fullName evidence="8">Methylenetetrahydrofolate reductase</fullName>
    </recommendedName>
</protein>
<gene>
    <name evidence="9" type="ORF">FC56_GL001198</name>
</gene>
<sequence>MEILDWRRFAIIKAINFCKGGLFMSFSIEIVPPSSPDKVPDYEEMLAGLADLQPTSVAVTLGAGQTTTAKEASLVTLTRVQNQMGLPAIAHLTGLYETKASVTAFLERLRTINVHQIMALRGDYQADRQVGDFLHASDLITYLKTQGDFQISAACYPAGHAEADSLAADLQYLQLKVAVGAERLISQVFFDNQVFYDFTDRAQTAGINVPIVAGVMPILSLHLVEILTTKMGLTLTPTLEQLVSRYGDDPVAFRQVGLEFTQRQIEDLQTHQVAGIHLFTMNDLAATKALCGLN</sequence>
<dbReference type="Proteomes" id="UP000051256">
    <property type="component" value="Unassembled WGS sequence"/>
</dbReference>
<dbReference type="GO" id="GO:0005829">
    <property type="term" value="C:cytosol"/>
    <property type="evidence" value="ECO:0007669"/>
    <property type="project" value="TreeGrafter"/>
</dbReference>
<dbReference type="CDD" id="cd00537">
    <property type="entry name" value="MTHFR"/>
    <property type="match status" value="1"/>
</dbReference>
<name>A0A0R2D210_9LACO</name>
<evidence type="ECO:0000256" key="1">
    <source>
        <dbReference type="ARBA" id="ARBA00001974"/>
    </source>
</evidence>
<dbReference type="AlphaFoldDB" id="A0A0R2D210"/>
<evidence type="ECO:0000256" key="2">
    <source>
        <dbReference type="ARBA" id="ARBA00004777"/>
    </source>
</evidence>
<dbReference type="Pfam" id="PF02219">
    <property type="entry name" value="MTHFR"/>
    <property type="match status" value="1"/>
</dbReference>
<dbReference type="PANTHER" id="PTHR45754">
    <property type="entry name" value="METHYLENETETRAHYDROFOLATE REDUCTASE"/>
    <property type="match status" value="1"/>
</dbReference>
<keyword evidence="5 8" id="KW-0274">FAD</keyword>
<dbReference type="GO" id="GO:0009086">
    <property type="term" value="P:methionine biosynthetic process"/>
    <property type="evidence" value="ECO:0007669"/>
    <property type="project" value="TreeGrafter"/>
</dbReference>
<comment type="catalytic activity">
    <reaction evidence="7">
        <text>(6S)-5-methyl-5,6,7,8-tetrahydrofolate + NAD(+) = (6R)-5,10-methylene-5,6,7,8-tetrahydrofolate + NADH + H(+)</text>
        <dbReference type="Rhea" id="RHEA:19821"/>
        <dbReference type="ChEBI" id="CHEBI:15378"/>
        <dbReference type="ChEBI" id="CHEBI:15636"/>
        <dbReference type="ChEBI" id="CHEBI:18608"/>
        <dbReference type="ChEBI" id="CHEBI:57540"/>
        <dbReference type="ChEBI" id="CHEBI:57945"/>
        <dbReference type="EC" id="1.5.1.54"/>
    </reaction>
    <physiologicalReaction direction="right-to-left" evidence="7">
        <dbReference type="Rhea" id="RHEA:19823"/>
    </physiologicalReaction>
</comment>
<evidence type="ECO:0000313" key="10">
    <source>
        <dbReference type="Proteomes" id="UP000051256"/>
    </source>
</evidence>
<comment type="pathway">
    <text evidence="2 8">One-carbon metabolism; tetrahydrofolate interconversion.</text>
</comment>
<comment type="cofactor">
    <cofactor evidence="1 8">
        <name>FAD</name>
        <dbReference type="ChEBI" id="CHEBI:57692"/>
    </cofactor>
</comment>
<dbReference type="UniPathway" id="UPA00193"/>
<dbReference type="GO" id="GO:0106312">
    <property type="term" value="F:methylenetetrahydrofolate reductase (NADH) activity"/>
    <property type="evidence" value="ECO:0007669"/>
    <property type="project" value="UniProtKB-EC"/>
</dbReference>
<evidence type="ECO:0000313" key="9">
    <source>
        <dbReference type="EMBL" id="KRM94246.1"/>
    </source>
</evidence>
<evidence type="ECO:0000256" key="5">
    <source>
        <dbReference type="ARBA" id="ARBA00022827"/>
    </source>
</evidence>
<dbReference type="InterPro" id="IPR003171">
    <property type="entry name" value="Mehydrof_redctse-like"/>
</dbReference>
<keyword evidence="6 8" id="KW-0560">Oxidoreductase</keyword>
<comment type="similarity">
    <text evidence="3 8">Belongs to the methylenetetrahydrofolate reductase family.</text>
</comment>
<evidence type="ECO:0000256" key="7">
    <source>
        <dbReference type="ARBA" id="ARBA00048628"/>
    </source>
</evidence>
<evidence type="ECO:0000256" key="6">
    <source>
        <dbReference type="ARBA" id="ARBA00023002"/>
    </source>
</evidence>
<dbReference type="SUPFAM" id="SSF51730">
    <property type="entry name" value="FAD-linked oxidoreductase"/>
    <property type="match status" value="1"/>
</dbReference>
<dbReference type="PATRIC" id="fig|1423802.4.peg.1214"/>
<dbReference type="PANTHER" id="PTHR45754:SF3">
    <property type="entry name" value="METHYLENETETRAHYDROFOLATE REDUCTASE (NADPH)"/>
    <property type="match status" value="1"/>
</dbReference>
<dbReference type="EMBL" id="AYZR01000004">
    <property type="protein sequence ID" value="KRM94246.1"/>
    <property type="molecule type" value="Genomic_DNA"/>
</dbReference>
<comment type="caution">
    <text evidence="9">The sequence shown here is derived from an EMBL/GenBank/DDBJ whole genome shotgun (WGS) entry which is preliminary data.</text>
</comment>
<dbReference type="STRING" id="1423802.FC56_GL001198"/>
<reference evidence="9 10" key="1">
    <citation type="journal article" date="2015" name="Genome Announc.">
        <title>Expanding the biotechnology potential of lactobacilli through comparative genomics of 213 strains and associated genera.</title>
        <authorList>
            <person name="Sun Z."/>
            <person name="Harris H.M."/>
            <person name="McCann A."/>
            <person name="Guo C."/>
            <person name="Argimon S."/>
            <person name="Zhang W."/>
            <person name="Yang X."/>
            <person name="Jeffery I.B."/>
            <person name="Cooney J.C."/>
            <person name="Kagawa T.F."/>
            <person name="Liu W."/>
            <person name="Song Y."/>
            <person name="Salvetti E."/>
            <person name="Wrobel A."/>
            <person name="Rasinkangas P."/>
            <person name="Parkhill J."/>
            <person name="Rea M.C."/>
            <person name="O'Sullivan O."/>
            <person name="Ritari J."/>
            <person name="Douillard F.P."/>
            <person name="Paul Ross R."/>
            <person name="Yang R."/>
            <person name="Briner A.E."/>
            <person name="Felis G.E."/>
            <person name="de Vos W.M."/>
            <person name="Barrangou R."/>
            <person name="Klaenhammer T.R."/>
            <person name="Caufield P.W."/>
            <person name="Cui Y."/>
            <person name="Zhang H."/>
            <person name="O'Toole P.W."/>
        </authorList>
    </citation>
    <scope>NUCLEOTIDE SEQUENCE [LARGE SCALE GENOMIC DNA]</scope>
    <source>
        <strain evidence="9 10">DSM 24302</strain>
    </source>
</reference>
<evidence type="ECO:0000256" key="4">
    <source>
        <dbReference type="ARBA" id="ARBA00022630"/>
    </source>
</evidence>
<keyword evidence="10" id="KW-1185">Reference proteome</keyword>
<keyword evidence="4 8" id="KW-0285">Flavoprotein</keyword>
<dbReference type="Gene3D" id="3.20.20.220">
    <property type="match status" value="1"/>
</dbReference>
<proteinExistence type="inferred from homology"/>
<dbReference type="GO" id="GO:0035999">
    <property type="term" value="P:tetrahydrofolate interconversion"/>
    <property type="evidence" value="ECO:0007669"/>
    <property type="project" value="UniProtKB-UniPathway"/>
</dbReference>
<evidence type="ECO:0000256" key="8">
    <source>
        <dbReference type="RuleBase" id="RU003862"/>
    </source>
</evidence>